<dbReference type="EMBL" id="UOFS01000046">
    <property type="protein sequence ID" value="VAX00948.1"/>
    <property type="molecule type" value="Genomic_DNA"/>
</dbReference>
<organism evidence="1">
    <name type="scientific">hydrothermal vent metagenome</name>
    <dbReference type="NCBI Taxonomy" id="652676"/>
    <lineage>
        <taxon>unclassified sequences</taxon>
        <taxon>metagenomes</taxon>
        <taxon>ecological metagenomes</taxon>
    </lineage>
</organism>
<evidence type="ECO:0000313" key="1">
    <source>
        <dbReference type="EMBL" id="VAX00948.1"/>
    </source>
</evidence>
<gene>
    <name evidence="1" type="ORF">MNBD_GAMMA22-975</name>
</gene>
<protein>
    <submittedName>
        <fullName evidence="1">Uncharacterized protein</fullName>
    </submittedName>
</protein>
<reference evidence="1" key="1">
    <citation type="submission" date="2018-06" db="EMBL/GenBank/DDBJ databases">
        <authorList>
            <person name="Zhirakovskaya E."/>
        </authorList>
    </citation>
    <scope>NUCLEOTIDE SEQUENCE</scope>
</reference>
<dbReference type="AlphaFoldDB" id="A0A3B1ANK8"/>
<accession>A0A3B1ANK8</accession>
<dbReference type="SUPFAM" id="SSF56935">
    <property type="entry name" value="Porins"/>
    <property type="match status" value="1"/>
</dbReference>
<sequence length="377" mass="43221">MMFVGDGLNNRLSDMINGNNSLLSKYKYTIYLIVISLLQIPNFAEAHGLLFIDLIGLDRVSQKNTSELKHSELLTRATLFYSRDFEKTKVLAEFIANNKQSHFGRVKFAWKLDQANLLWFGRDHNPASYWRDSFHHGGWLQPTISRPSISEFEVPGGILPSHTTGLTYEGGALVDNTAGLAYIFSFGYTSIMSSKGLQVPDLIENNRNKPSNSTAFRVSYRFEPFTAGNEFGILGSYNHILSDLSKSKEIEQGIVGLFVNWNFSDFRITSELTYIKNKIINSGTSITSNENFLNAYVLADYHLVNDWNIFARWEDTNNEQSSQYLHSFPKFVIKRNLLGMRYSITRNQIFKFEVSDNQLFTGTQYRQLAVQWSYVYP</sequence>
<name>A0A3B1ANK8_9ZZZZ</name>
<proteinExistence type="predicted"/>